<comment type="caution">
    <text evidence="1">The sequence shown here is derived from an EMBL/GenBank/DDBJ whole genome shotgun (WGS) entry which is preliminary data.</text>
</comment>
<reference evidence="1 2" key="1">
    <citation type="submission" date="2019-11" db="EMBL/GenBank/DDBJ databases">
        <authorList>
            <person name="Lang L."/>
        </authorList>
    </citation>
    <scope>NUCLEOTIDE SEQUENCE [LARGE SCALE GENOMIC DNA]</scope>
    <source>
        <strain evidence="1 2">YIM 132242</strain>
    </source>
</reference>
<name>A0A6L6HJH4_9RHOB</name>
<gene>
    <name evidence="1" type="ORF">GIY56_03070</name>
</gene>
<protein>
    <recommendedName>
        <fullName evidence="3">Phage portal protein</fullName>
    </recommendedName>
</protein>
<keyword evidence="2" id="KW-1185">Reference proteome</keyword>
<evidence type="ECO:0008006" key="3">
    <source>
        <dbReference type="Google" id="ProtNLM"/>
    </source>
</evidence>
<dbReference type="RefSeq" id="WP_154763330.1">
    <property type="nucleotide sequence ID" value="NZ_WMBT01000001.1"/>
</dbReference>
<dbReference type="EMBL" id="WMBT01000001">
    <property type="protein sequence ID" value="MTD99265.1"/>
    <property type="molecule type" value="Genomic_DNA"/>
</dbReference>
<dbReference type="AlphaFoldDB" id="A0A6L6HJH4"/>
<dbReference type="Proteomes" id="UP000481417">
    <property type="component" value="Unassembled WGS sequence"/>
</dbReference>
<evidence type="ECO:0000313" key="2">
    <source>
        <dbReference type="Proteomes" id="UP000481417"/>
    </source>
</evidence>
<accession>A0A6L6HJH4</accession>
<evidence type="ECO:0000313" key="1">
    <source>
        <dbReference type="EMBL" id="MTD99265.1"/>
    </source>
</evidence>
<sequence length="357" mass="38079">MGLLNLFRRSTRVDVPETRAIQPGYTASLMAAREAWISGASGLAEVTAAVQTSVSLWESGLSLADVTGTDLLDRRSMAITARALALRGECLFLIRDRLIPATDWDISTRYGQPRAYRVGLPEIGGGRNETVLAGEVLHFRIGCDAVTPWAGSAPLARAKLSAQLLEAIETALRDVYQDSPIGSLIVPVPEGSAEDMEALRRGFRGRRGQALVIEGVAQATAAGMNPNIGKSPDQLSPDLSRTLADRLLTDAKGAIFGTFGVLPGLHNPATTGPMVREAQRHLAQLVLQPVANLMAEEASEKFGLAVKIDVVRPMQAFDHGGKARALGTMMQAMAQAKEAGLDDATVKDALTFIDWAD</sequence>
<organism evidence="1 2">
    <name type="scientific">Paracoccus lichenicola</name>
    <dbReference type="NCBI Taxonomy" id="2665644"/>
    <lineage>
        <taxon>Bacteria</taxon>
        <taxon>Pseudomonadati</taxon>
        <taxon>Pseudomonadota</taxon>
        <taxon>Alphaproteobacteria</taxon>
        <taxon>Rhodobacterales</taxon>
        <taxon>Paracoccaceae</taxon>
        <taxon>Paracoccus</taxon>
    </lineage>
</organism>
<proteinExistence type="predicted"/>